<reference evidence="3 4" key="1">
    <citation type="journal article" date="2010" name="Stand. Genomic Sci.">
        <title>Complete genome sequence of Desulfarculus baarsii type strain (2st14).</title>
        <authorList>
            <person name="Sun H."/>
            <person name="Spring S."/>
            <person name="Lapidus A."/>
            <person name="Davenport K."/>
            <person name="Del Rio T.G."/>
            <person name="Tice H."/>
            <person name="Nolan M."/>
            <person name="Copeland A."/>
            <person name="Cheng J.F."/>
            <person name="Lucas S."/>
            <person name="Tapia R."/>
            <person name="Goodwin L."/>
            <person name="Pitluck S."/>
            <person name="Ivanova N."/>
            <person name="Pagani I."/>
            <person name="Mavromatis K."/>
            <person name="Ovchinnikova G."/>
            <person name="Pati A."/>
            <person name="Chen A."/>
            <person name="Palaniappan K."/>
            <person name="Hauser L."/>
            <person name="Chang Y.J."/>
            <person name="Jeffries C.D."/>
            <person name="Detter J.C."/>
            <person name="Han C."/>
            <person name="Rohde M."/>
            <person name="Brambilla E."/>
            <person name="Goker M."/>
            <person name="Woyke T."/>
            <person name="Bristow J."/>
            <person name="Eisen J.A."/>
            <person name="Markowitz V."/>
            <person name="Hugenholtz P."/>
            <person name="Kyrpides N.C."/>
            <person name="Klenk H.P."/>
            <person name="Land M."/>
        </authorList>
    </citation>
    <scope>NUCLEOTIDE SEQUENCE [LARGE SCALE GENOMIC DNA]</scope>
    <source>
        <strain evidence="4">ATCC 33931 / DSM 2075 / LMG 7858 / VKM B-1802 / 2st14</strain>
    </source>
</reference>
<dbReference type="InterPro" id="IPR032638">
    <property type="entry name" value="Porin_5"/>
</dbReference>
<evidence type="ECO:0000313" key="4">
    <source>
        <dbReference type="Proteomes" id="UP000009047"/>
    </source>
</evidence>
<accession>E1QIK6</accession>
<keyword evidence="4" id="KW-1185">Reference proteome</keyword>
<evidence type="ECO:0000313" key="3">
    <source>
        <dbReference type="EMBL" id="ADK84429.1"/>
    </source>
</evidence>
<feature type="signal peptide" evidence="2">
    <location>
        <begin position="1"/>
        <end position="26"/>
    </location>
</feature>
<name>E1QIK6_DESB2</name>
<dbReference type="RefSeq" id="WP_013257883.1">
    <property type="nucleotide sequence ID" value="NC_014365.1"/>
</dbReference>
<dbReference type="Pfam" id="PF16930">
    <property type="entry name" value="Porin_5"/>
    <property type="match status" value="2"/>
</dbReference>
<evidence type="ECO:0000256" key="2">
    <source>
        <dbReference type="SAM" id="SignalP"/>
    </source>
</evidence>
<sequence length="415" mass="45934">MYKFTKMVGVAALALGLALSVGVANAATQAELEAKIKSLESTLNTLKTDLHQVQVKQAAPAEEVKLPGWVERMKFSGDLRLRWESTRFDDLNKKSKDGNDRLRTRLRFGVESQIHEDVEVGLRMATGSDSDGTSTNQTNGNYFGEFSSWGIDRAYVKYTPSFVPQKAIDLSVGKVKNPFLTSKVIWDEDVVPEGAFLKATLFKECKIQPWVLGTVMTVYQPGEADENIYAYAGQIGLNADFDAFKAEAGVSYTDWQDLGNPGYLPPAIHGNPTYTQAGSTRMSQFKVWDFIAKASYKFSEQGAVNAWGHYVNNTDAEGPYSSADTAWGAGIGAKYAQFGADFWYKDVEGNATPGFISDSDSGYVNEKTWALGVSYQAWKYGLFKVTYFDGENIDDKMQGATNDFQTLFIEAIFKF</sequence>
<organism evidence="3 4">
    <name type="scientific">Desulfarculus baarsii (strain ATCC 33931 / DSM 2075 / LMG 7858 / VKM B-1802 / 2st14)</name>
    <dbReference type="NCBI Taxonomy" id="644282"/>
    <lineage>
        <taxon>Bacteria</taxon>
        <taxon>Pseudomonadati</taxon>
        <taxon>Thermodesulfobacteriota</taxon>
        <taxon>Desulfarculia</taxon>
        <taxon>Desulfarculales</taxon>
        <taxon>Desulfarculaceae</taxon>
        <taxon>Desulfarculus</taxon>
    </lineage>
</organism>
<gene>
    <name evidence="3" type="ordered locus">Deba_1061</name>
</gene>
<dbReference type="HOGENOM" id="CLU_027640_1_0_7"/>
<keyword evidence="2" id="KW-0732">Signal</keyword>
<dbReference type="Proteomes" id="UP000009047">
    <property type="component" value="Chromosome"/>
</dbReference>
<evidence type="ECO:0000256" key="1">
    <source>
        <dbReference type="SAM" id="Coils"/>
    </source>
</evidence>
<feature type="chain" id="PRO_5003150408" description="Phosphate-selective porin O and P" evidence="2">
    <location>
        <begin position="27"/>
        <end position="415"/>
    </location>
</feature>
<proteinExistence type="predicted"/>
<dbReference type="eggNOG" id="COG3746">
    <property type="taxonomic scope" value="Bacteria"/>
</dbReference>
<feature type="coiled-coil region" evidence="1">
    <location>
        <begin position="29"/>
        <end position="56"/>
    </location>
</feature>
<protein>
    <recommendedName>
        <fullName evidence="5">Phosphate-selective porin O and P</fullName>
    </recommendedName>
</protein>
<dbReference type="SUPFAM" id="SSF56935">
    <property type="entry name" value="Porins"/>
    <property type="match status" value="1"/>
</dbReference>
<keyword evidence="1" id="KW-0175">Coiled coil</keyword>
<dbReference type="AlphaFoldDB" id="E1QIK6"/>
<dbReference type="KEGG" id="dbr:Deba_1061"/>
<evidence type="ECO:0008006" key="5">
    <source>
        <dbReference type="Google" id="ProtNLM"/>
    </source>
</evidence>
<dbReference type="STRING" id="644282.Deba_1061"/>
<dbReference type="OrthoDB" id="5372286at2"/>
<dbReference type="EMBL" id="CP002085">
    <property type="protein sequence ID" value="ADK84429.1"/>
    <property type="molecule type" value="Genomic_DNA"/>
</dbReference>